<evidence type="ECO:0000313" key="2">
    <source>
        <dbReference type="EMBL" id="KAF9492914.1"/>
    </source>
</evidence>
<feature type="region of interest" description="Disordered" evidence="1">
    <location>
        <begin position="178"/>
        <end position="227"/>
    </location>
</feature>
<proteinExistence type="predicted"/>
<dbReference type="Proteomes" id="UP000807025">
    <property type="component" value="Unassembled WGS sequence"/>
</dbReference>
<dbReference type="EMBL" id="MU154593">
    <property type="protein sequence ID" value="KAF9492914.1"/>
    <property type="molecule type" value="Genomic_DNA"/>
</dbReference>
<feature type="compositionally biased region" description="Low complexity" evidence="1">
    <location>
        <begin position="1"/>
        <end position="24"/>
    </location>
</feature>
<keyword evidence="3" id="KW-1185">Reference proteome</keyword>
<reference evidence="2" key="1">
    <citation type="submission" date="2020-11" db="EMBL/GenBank/DDBJ databases">
        <authorList>
            <consortium name="DOE Joint Genome Institute"/>
            <person name="Ahrendt S."/>
            <person name="Riley R."/>
            <person name="Andreopoulos W."/>
            <person name="Labutti K."/>
            <person name="Pangilinan J."/>
            <person name="Ruiz-Duenas F.J."/>
            <person name="Barrasa J.M."/>
            <person name="Sanchez-Garcia M."/>
            <person name="Camarero S."/>
            <person name="Miyauchi S."/>
            <person name="Serrano A."/>
            <person name="Linde D."/>
            <person name="Babiker R."/>
            <person name="Drula E."/>
            <person name="Ayuso-Fernandez I."/>
            <person name="Pacheco R."/>
            <person name="Padilla G."/>
            <person name="Ferreira P."/>
            <person name="Barriuso J."/>
            <person name="Kellner H."/>
            <person name="Castanera R."/>
            <person name="Alfaro M."/>
            <person name="Ramirez L."/>
            <person name="Pisabarro A.G."/>
            <person name="Kuo A."/>
            <person name="Tritt A."/>
            <person name="Lipzen A."/>
            <person name="He G."/>
            <person name="Yan M."/>
            <person name="Ng V."/>
            <person name="Cullen D."/>
            <person name="Martin F."/>
            <person name="Rosso M.-N."/>
            <person name="Henrissat B."/>
            <person name="Hibbett D."/>
            <person name="Martinez A.T."/>
            <person name="Grigoriev I.V."/>
        </authorList>
    </citation>
    <scope>NUCLEOTIDE SEQUENCE</scope>
    <source>
        <strain evidence="2">ATCC 90797</strain>
    </source>
</reference>
<organism evidence="2 3">
    <name type="scientific">Pleurotus eryngii</name>
    <name type="common">Boletus of the steppes</name>
    <dbReference type="NCBI Taxonomy" id="5323"/>
    <lineage>
        <taxon>Eukaryota</taxon>
        <taxon>Fungi</taxon>
        <taxon>Dikarya</taxon>
        <taxon>Basidiomycota</taxon>
        <taxon>Agaricomycotina</taxon>
        <taxon>Agaricomycetes</taxon>
        <taxon>Agaricomycetidae</taxon>
        <taxon>Agaricales</taxon>
        <taxon>Pleurotineae</taxon>
        <taxon>Pleurotaceae</taxon>
        <taxon>Pleurotus</taxon>
    </lineage>
</organism>
<name>A0A9P5ZV48_PLEER</name>
<gene>
    <name evidence="2" type="ORF">BDN71DRAFT_1509022</name>
</gene>
<evidence type="ECO:0000313" key="3">
    <source>
        <dbReference type="Proteomes" id="UP000807025"/>
    </source>
</evidence>
<comment type="caution">
    <text evidence="2">The sequence shown here is derived from an EMBL/GenBank/DDBJ whole genome shotgun (WGS) entry which is preliminary data.</text>
</comment>
<protein>
    <submittedName>
        <fullName evidence="2">Uncharacterized protein</fullName>
    </submittedName>
</protein>
<feature type="compositionally biased region" description="Polar residues" evidence="1">
    <location>
        <begin position="205"/>
        <end position="218"/>
    </location>
</feature>
<dbReference type="AlphaFoldDB" id="A0A9P5ZV48"/>
<feature type="compositionally biased region" description="Pro residues" evidence="1">
    <location>
        <begin position="113"/>
        <end position="125"/>
    </location>
</feature>
<accession>A0A9P5ZV48</accession>
<sequence length="488" mass="51191">MSAMQNANANADTNTNANTNEAQALPPLATPGQTAAAGYPPVPTPARKEREKGEDEVMDEPGTPPSPPKGSALPPQTPSNHSKQARRAAMKASTTTSGEHAAHMHVDEGSPQPANPNPTTMPAPSPNGGRDVGTARATPPPGPHFETPSPEASTLPSAAAVTPLLGAPASAQPAPVAYAPPLPATGPATTGPLPQDPLAAPSASPGGNMTPTPASTNHLQAATGPATPAALPPTVALRLQGVTKDDLFKNMNRLMLAQWEAIQGTKVIILPYDPGTYCAFRLHPPLGSPAPEEPTHPLANNAPPYGFLLGPISAEEEVLLTSRQMWSMEMIAFFALPWNPSPGNFVGTITGLTYDPDATGIATITQKLKNLILASIPILQFVTEHHDAILGYVDASVGVAALLNTMVIRPWDDNGNIRWNIYIDPPTHQLPHHSRWRSLVMKCQIVSAYHGASIPFGGERKWGLAVTSMTNVSEDGAQPNVREQPGKL</sequence>
<evidence type="ECO:0000256" key="1">
    <source>
        <dbReference type="SAM" id="MobiDB-lite"/>
    </source>
</evidence>
<dbReference type="OrthoDB" id="3126325at2759"/>
<feature type="compositionally biased region" description="Basic and acidic residues" evidence="1">
    <location>
        <begin position="46"/>
        <end position="55"/>
    </location>
</feature>
<feature type="region of interest" description="Disordered" evidence="1">
    <location>
        <begin position="1"/>
        <end position="155"/>
    </location>
</feature>
<dbReference type="PRINTS" id="PR01217">
    <property type="entry name" value="PRICHEXTENSN"/>
</dbReference>